<reference evidence="1 2" key="1">
    <citation type="submission" date="2018-09" db="EMBL/GenBank/DDBJ databases">
        <title>Paenibacillus aracenensis nov. sp. isolated from a cave in southern Spain.</title>
        <authorList>
            <person name="Jurado V."/>
            <person name="Gutierrez-Patricio S."/>
            <person name="Gonzalez-Pimentel J.L."/>
            <person name="Miller A.Z."/>
            <person name="Laiz L."/>
            <person name="Saiz-Jimenez C."/>
        </authorList>
    </citation>
    <scope>NUCLEOTIDE SEQUENCE [LARGE SCALE GENOMIC DNA]</scope>
    <source>
        <strain evidence="1 2">JCM 19203</strain>
    </source>
</reference>
<dbReference type="AlphaFoldDB" id="A0A3A6PX34"/>
<proteinExistence type="predicted"/>
<organism evidence="1 2">
    <name type="scientific">Paenibacillus pinisoli</name>
    <dbReference type="NCBI Taxonomy" id="1276110"/>
    <lineage>
        <taxon>Bacteria</taxon>
        <taxon>Bacillati</taxon>
        <taxon>Bacillota</taxon>
        <taxon>Bacilli</taxon>
        <taxon>Bacillales</taxon>
        <taxon>Paenibacillaceae</taxon>
        <taxon>Paenibacillus</taxon>
    </lineage>
</organism>
<evidence type="ECO:0000313" key="1">
    <source>
        <dbReference type="EMBL" id="RJX39953.1"/>
    </source>
</evidence>
<dbReference type="OrthoDB" id="2484440at2"/>
<sequence>MEFRLDVQEPYILWKNNQSSLYVQNRKLYSLNDGSKAVSLYEWKEPYYAKAWMNGDRLLLGVQINEQNSESGLQGQWLGIQIGARTVVDYEDTTFFGPQEVLQMLAAEHPRLFIATVVNGEAYSDHLLDPALDNWVTMNRGSLETLPDRDHKQQEMRYVTEGSKFNLADGSTLHMYRDKGDTILYSEAPLLLARRYLDLELLDIKEIDSLDASHQLLGRFRSSGNEEVMMFLNGNYEDTPIAVEPRLWDEDWQMLTPYSLIFTQILPDKLETMQYAETYLEDGRKQVGEPKWMSFSTAGSRLISNQGLLLTYQAGNEKKQISWFDLIHAGSPGGNPIWLTPLENYKSSMELRPNYDSDWTKPRVPAIEYEEYNTNAEIPEDLMRAMDNVLMDSDYGYGKTFRLIDGRWYVLYDNHFFVYKDGELQKIGNMPVTLSVSIGEAAGGHTARDFVRVGESWIVADTEGSRVLKLDEQLQIKAEVSVPAPYRLSLEVNQLTVSSEDSLITIDSSFALKGKKPLAFKSTAKMAYETDKHFSTQQYLEDKESRLTWYYFEGVLYQYREREKELRSFFVGYNENYAGNVQIIPYRDEILVMLDHRLERFDRQGNGLGRIEFPRSQPDGIYDRTPHGENSSQLDEARGVLYLVQGYRIIAIDLQRNDVLEVFRQNFSDIGKLIRYKDHLYVLLHSDENDRYQQQNGESAAYGPFYTEIIKLSMVDSGYDRFVVDGFYEDMEVRNGADGKPAFILKSYSN</sequence>
<comment type="caution">
    <text evidence="1">The sequence shown here is derived from an EMBL/GenBank/DDBJ whole genome shotgun (WGS) entry which is preliminary data.</text>
</comment>
<protein>
    <submittedName>
        <fullName evidence="1">Uncharacterized protein</fullName>
    </submittedName>
</protein>
<dbReference type="RefSeq" id="WP_120109824.1">
    <property type="nucleotide sequence ID" value="NZ_QXQB01000002.1"/>
</dbReference>
<name>A0A3A6PX34_9BACL</name>
<gene>
    <name evidence="1" type="ORF">D3P09_11255</name>
</gene>
<accession>A0A3A6PX34</accession>
<keyword evidence="2" id="KW-1185">Reference proteome</keyword>
<dbReference type="Proteomes" id="UP000267798">
    <property type="component" value="Unassembled WGS sequence"/>
</dbReference>
<dbReference type="EMBL" id="QXQB01000002">
    <property type="protein sequence ID" value="RJX39953.1"/>
    <property type="molecule type" value="Genomic_DNA"/>
</dbReference>
<evidence type="ECO:0000313" key="2">
    <source>
        <dbReference type="Proteomes" id="UP000267798"/>
    </source>
</evidence>